<sequence>MSGIEGKVAVVTGGASGIGFAIATEFVDRGASVVIADLNQESVDKAVAEIGSKCSGFAADVSSSADMDSLYKEVMARHGRLDAVVANAGIGDHGALGTITEEQFDRTFNTNVKGVLFTVQSALPFLTEGSTIVLIGSTASIQPPRGMSLYGGAKAAVRNFARTWIQDLKGSGIRINVVSPGAVDTESLRSALGQALGEDKVAAAVKSMGEDNPVGRIADPLEIARAVAFLSSDESSFITGVELFADGGLAQV</sequence>
<comment type="caution">
    <text evidence="4">The sequence shown here is derived from an EMBL/GenBank/DDBJ whole genome shotgun (WGS) entry which is preliminary data.</text>
</comment>
<dbReference type="Proteomes" id="UP000019491">
    <property type="component" value="Unassembled WGS sequence"/>
</dbReference>
<keyword evidence="2" id="KW-0560">Oxidoreductase</keyword>
<dbReference type="EMBL" id="BAWF01000022">
    <property type="protein sequence ID" value="GAF45514.1"/>
    <property type="molecule type" value="Genomic_DNA"/>
</dbReference>
<protein>
    <submittedName>
        <fullName evidence="4">Putative oxidoreductase</fullName>
    </submittedName>
</protein>
<comment type="similarity">
    <text evidence="1">Belongs to the short-chain dehydrogenases/reductases (SDR) family.</text>
</comment>
<dbReference type="SMART" id="SM00822">
    <property type="entry name" value="PKS_KR"/>
    <property type="match status" value="1"/>
</dbReference>
<dbReference type="InterPro" id="IPR051122">
    <property type="entry name" value="SDR_DHRS6-like"/>
</dbReference>
<dbReference type="Pfam" id="PF13561">
    <property type="entry name" value="adh_short_C2"/>
    <property type="match status" value="1"/>
</dbReference>
<evidence type="ECO:0000313" key="5">
    <source>
        <dbReference type="Proteomes" id="UP000019491"/>
    </source>
</evidence>
<accession>X0PRI5</accession>
<dbReference type="FunFam" id="3.40.50.720:FF:000084">
    <property type="entry name" value="Short-chain dehydrogenase reductase"/>
    <property type="match status" value="1"/>
</dbReference>
<dbReference type="CDD" id="cd05233">
    <property type="entry name" value="SDR_c"/>
    <property type="match status" value="1"/>
</dbReference>
<dbReference type="RefSeq" id="WP_037232088.1">
    <property type="nucleotide sequence ID" value="NZ_BAWF01000022.1"/>
</dbReference>
<evidence type="ECO:0000259" key="3">
    <source>
        <dbReference type="SMART" id="SM00822"/>
    </source>
</evidence>
<dbReference type="OrthoDB" id="9803333at2"/>
<evidence type="ECO:0000256" key="1">
    <source>
        <dbReference type="ARBA" id="ARBA00006484"/>
    </source>
</evidence>
<evidence type="ECO:0000313" key="4">
    <source>
        <dbReference type="EMBL" id="GAF45514.1"/>
    </source>
</evidence>
<dbReference type="SUPFAM" id="SSF51735">
    <property type="entry name" value="NAD(P)-binding Rossmann-fold domains"/>
    <property type="match status" value="1"/>
</dbReference>
<dbReference type="InterPro" id="IPR002347">
    <property type="entry name" value="SDR_fam"/>
</dbReference>
<dbReference type="PANTHER" id="PTHR43477">
    <property type="entry name" value="DIHYDROANTICAPSIN 7-DEHYDROGENASE"/>
    <property type="match status" value="1"/>
</dbReference>
<dbReference type="InterPro" id="IPR057326">
    <property type="entry name" value="KR_dom"/>
</dbReference>
<gene>
    <name evidence="4" type="ORF">RW1_022_00940</name>
</gene>
<dbReference type="InterPro" id="IPR036291">
    <property type="entry name" value="NAD(P)-bd_dom_sf"/>
</dbReference>
<dbReference type="PRINTS" id="PR00081">
    <property type="entry name" value="GDHRDH"/>
</dbReference>
<dbReference type="GO" id="GO:0016491">
    <property type="term" value="F:oxidoreductase activity"/>
    <property type="evidence" value="ECO:0007669"/>
    <property type="project" value="UniProtKB-KW"/>
</dbReference>
<keyword evidence="5" id="KW-1185">Reference proteome</keyword>
<evidence type="ECO:0000256" key="2">
    <source>
        <dbReference type="ARBA" id="ARBA00023002"/>
    </source>
</evidence>
<organism evidence="4 5">
    <name type="scientific">Rhodococcus wratislaviensis NBRC 100605</name>
    <dbReference type="NCBI Taxonomy" id="1219028"/>
    <lineage>
        <taxon>Bacteria</taxon>
        <taxon>Bacillati</taxon>
        <taxon>Actinomycetota</taxon>
        <taxon>Actinomycetes</taxon>
        <taxon>Mycobacteriales</taxon>
        <taxon>Nocardiaceae</taxon>
        <taxon>Rhodococcus</taxon>
    </lineage>
</organism>
<dbReference type="Gene3D" id="3.40.50.720">
    <property type="entry name" value="NAD(P)-binding Rossmann-like Domain"/>
    <property type="match status" value="1"/>
</dbReference>
<dbReference type="NCBIfam" id="NF005559">
    <property type="entry name" value="PRK07231.1"/>
    <property type="match status" value="1"/>
</dbReference>
<dbReference type="PANTHER" id="PTHR43477:SF1">
    <property type="entry name" value="DIHYDROANTICAPSIN 7-DEHYDROGENASE"/>
    <property type="match status" value="1"/>
</dbReference>
<proteinExistence type="inferred from homology"/>
<name>X0PRI5_RHOWR</name>
<dbReference type="AlphaFoldDB" id="X0PRI5"/>
<feature type="domain" description="Ketoreductase" evidence="3">
    <location>
        <begin position="7"/>
        <end position="186"/>
    </location>
</feature>
<reference evidence="4 5" key="1">
    <citation type="submission" date="2014-02" db="EMBL/GenBank/DDBJ databases">
        <title>Whole genome shotgun sequence of Rhodococcus wratislaviensis NBRC 100605.</title>
        <authorList>
            <person name="Hosoyama A."/>
            <person name="Tsuchikane K."/>
            <person name="Yoshida I."/>
            <person name="Ohji S."/>
            <person name="Ichikawa N."/>
            <person name="Yamazoe A."/>
            <person name="Fujita N."/>
        </authorList>
    </citation>
    <scope>NUCLEOTIDE SEQUENCE [LARGE SCALE GENOMIC DNA]</scope>
    <source>
        <strain evidence="4 5">NBRC 100605</strain>
    </source>
</reference>